<gene>
    <name evidence="2" type="ORF">E4656_11165</name>
</gene>
<dbReference type="AlphaFoldDB" id="A0A4Z0WF68"/>
<dbReference type="InterPro" id="IPR012349">
    <property type="entry name" value="Split_barrel_FMN-bd"/>
</dbReference>
<protein>
    <submittedName>
        <fullName evidence="2">Flavin reductase family protein</fullName>
    </submittedName>
</protein>
<evidence type="ECO:0000313" key="2">
    <source>
        <dbReference type="EMBL" id="TGG93591.1"/>
    </source>
</evidence>
<keyword evidence="3" id="KW-1185">Reference proteome</keyword>
<dbReference type="RefSeq" id="WP_135483325.1">
    <property type="nucleotide sequence ID" value="NZ_SRMF01000003.1"/>
</dbReference>
<dbReference type="Gene3D" id="2.30.110.10">
    <property type="entry name" value="Electron Transport, Fmn-binding Protein, Chain A"/>
    <property type="match status" value="1"/>
</dbReference>
<accession>A0A4Z0WF68</accession>
<dbReference type="Proteomes" id="UP000297475">
    <property type="component" value="Unassembled WGS sequence"/>
</dbReference>
<dbReference type="SUPFAM" id="SSF50475">
    <property type="entry name" value="FMN-binding split barrel"/>
    <property type="match status" value="1"/>
</dbReference>
<sequence>MFYKMSEGHGLPHDPFKAILAPRPIGWISTVDVHGVHNLAPYSFFGAVSSNPHMIGFSSEGLKDSVANAKTSGEFVYNVASIDLLHEMNTTSQGVAPEIDEFKLANLDSLPCSLVAPRRVAQAPASMECRVVHCTQLQGVDGKLTQRYMVIGQVLAIHIRDDLLAEGRFNTAGANLLARCGYRDYTAVEKVFELHRPSEKQGNSQGPSS</sequence>
<dbReference type="Pfam" id="PF01613">
    <property type="entry name" value="Flavin_Reduct"/>
    <property type="match status" value="1"/>
</dbReference>
<name>A0A4Z0WF68_9GAMM</name>
<proteinExistence type="predicted"/>
<reference evidence="2 3" key="1">
    <citation type="submission" date="2019-04" db="EMBL/GenBank/DDBJ databases">
        <title>Natronospirillum operosus gen. nov., sp. nov., a haloalkaliphilic satellite isolated from decaying biomass of laboratory culture of cyanobacterium Geitlerinema sp. and proposal of Natronospirillaceae fam. nov. and Saccharospirillaceae fam. nov.</title>
        <authorList>
            <person name="Kevbrin V."/>
            <person name="Boltyanskaya Y."/>
            <person name="Koziaeva V."/>
            <person name="Grouzdev D.S."/>
            <person name="Park M."/>
            <person name="Cho J."/>
        </authorList>
    </citation>
    <scope>NUCLEOTIDE SEQUENCE [LARGE SCALE GENOMIC DNA]</scope>
    <source>
        <strain evidence="2 3">G-116</strain>
    </source>
</reference>
<dbReference type="OrthoDB" id="9783347at2"/>
<dbReference type="GO" id="GO:0016646">
    <property type="term" value="F:oxidoreductase activity, acting on the CH-NH group of donors, NAD or NADP as acceptor"/>
    <property type="evidence" value="ECO:0007669"/>
    <property type="project" value="UniProtKB-ARBA"/>
</dbReference>
<dbReference type="InterPro" id="IPR002563">
    <property type="entry name" value="Flavin_Rdtase-like_dom"/>
</dbReference>
<comment type="caution">
    <text evidence="2">The sequence shown here is derived from an EMBL/GenBank/DDBJ whole genome shotgun (WGS) entry which is preliminary data.</text>
</comment>
<dbReference type="PANTHER" id="PTHR43812:SF2">
    <property type="entry name" value="FLAVIN REDUCTASE LIKE DOMAIN-CONTAINING PROTEIN"/>
    <property type="match status" value="1"/>
</dbReference>
<dbReference type="SMART" id="SM00903">
    <property type="entry name" value="Flavin_Reduct"/>
    <property type="match status" value="1"/>
</dbReference>
<evidence type="ECO:0000313" key="3">
    <source>
        <dbReference type="Proteomes" id="UP000297475"/>
    </source>
</evidence>
<organism evidence="2 3">
    <name type="scientific">Natronospirillum operosum</name>
    <dbReference type="NCBI Taxonomy" id="2759953"/>
    <lineage>
        <taxon>Bacteria</taxon>
        <taxon>Pseudomonadati</taxon>
        <taxon>Pseudomonadota</taxon>
        <taxon>Gammaproteobacteria</taxon>
        <taxon>Oceanospirillales</taxon>
        <taxon>Natronospirillaceae</taxon>
        <taxon>Natronospirillum</taxon>
    </lineage>
</organism>
<dbReference type="GO" id="GO:0010181">
    <property type="term" value="F:FMN binding"/>
    <property type="evidence" value="ECO:0007669"/>
    <property type="project" value="InterPro"/>
</dbReference>
<feature type="domain" description="Flavin reductase like" evidence="1">
    <location>
        <begin position="20"/>
        <end position="171"/>
    </location>
</feature>
<evidence type="ECO:0000259" key="1">
    <source>
        <dbReference type="SMART" id="SM00903"/>
    </source>
</evidence>
<dbReference type="PANTHER" id="PTHR43812">
    <property type="entry name" value="BLR2425 PROTEIN"/>
    <property type="match status" value="1"/>
</dbReference>
<dbReference type="EMBL" id="SRMF01000003">
    <property type="protein sequence ID" value="TGG93591.1"/>
    <property type="molecule type" value="Genomic_DNA"/>
</dbReference>